<evidence type="ECO:0000313" key="1">
    <source>
        <dbReference type="EMBL" id="JAD57338.1"/>
    </source>
</evidence>
<protein>
    <submittedName>
        <fullName evidence="1">Uncharacterized protein</fullName>
    </submittedName>
</protein>
<dbReference type="AlphaFoldDB" id="A0A0A9B5A5"/>
<proteinExistence type="predicted"/>
<name>A0A0A9B5A5_ARUDO</name>
<reference evidence="1" key="1">
    <citation type="submission" date="2014-09" db="EMBL/GenBank/DDBJ databases">
        <authorList>
            <person name="Magalhaes I.L.F."/>
            <person name="Oliveira U."/>
            <person name="Santos F.R."/>
            <person name="Vidigal T.H.D.A."/>
            <person name="Brescovit A.D."/>
            <person name="Santos A.J."/>
        </authorList>
    </citation>
    <scope>NUCLEOTIDE SEQUENCE</scope>
    <source>
        <tissue evidence="1">Shoot tissue taken approximately 20 cm above the soil surface</tissue>
    </source>
</reference>
<dbReference type="EMBL" id="GBRH01240557">
    <property type="protein sequence ID" value="JAD57338.1"/>
    <property type="molecule type" value="Transcribed_RNA"/>
</dbReference>
<sequence length="63" mass="7561">MSTMPRLWSYWHRHLCSFRPFQYSSFGPYEIVELIGTQTNKLELFEEAKCIMFSTLITHGFRP</sequence>
<accession>A0A0A9B5A5</accession>
<organism evidence="1">
    <name type="scientific">Arundo donax</name>
    <name type="common">Giant reed</name>
    <name type="synonym">Donax arundinaceus</name>
    <dbReference type="NCBI Taxonomy" id="35708"/>
    <lineage>
        <taxon>Eukaryota</taxon>
        <taxon>Viridiplantae</taxon>
        <taxon>Streptophyta</taxon>
        <taxon>Embryophyta</taxon>
        <taxon>Tracheophyta</taxon>
        <taxon>Spermatophyta</taxon>
        <taxon>Magnoliopsida</taxon>
        <taxon>Liliopsida</taxon>
        <taxon>Poales</taxon>
        <taxon>Poaceae</taxon>
        <taxon>PACMAD clade</taxon>
        <taxon>Arundinoideae</taxon>
        <taxon>Arundineae</taxon>
        <taxon>Arundo</taxon>
    </lineage>
</organism>
<reference evidence="1" key="2">
    <citation type="journal article" date="2015" name="Data Brief">
        <title>Shoot transcriptome of the giant reed, Arundo donax.</title>
        <authorList>
            <person name="Barrero R.A."/>
            <person name="Guerrero F.D."/>
            <person name="Moolhuijzen P."/>
            <person name="Goolsby J.A."/>
            <person name="Tidwell J."/>
            <person name="Bellgard S.E."/>
            <person name="Bellgard M.I."/>
        </authorList>
    </citation>
    <scope>NUCLEOTIDE SEQUENCE</scope>
    <source>
        <tissue evidence="1">Shoot tissue taken approximately 20 cm above the soil surface</tissue>
    </source>
</reference>